<sequence>SLWFWLIQNHAQASGLMVIPVPFAKLTIVAVHGFFVINIWKQGTHLLGGYPGSTGILYVLLFSDDDATTTIANNLVSGVLGLAAAFAADVYITAALCFVLYGRRTGFQRLFQLAACISFGASVNTAVVPWALFIIPGNSGVPHLHDEEFGAANYSNHSLRQLADGYVRHPISHAMMPYSAQDISLNFRHHVADIVSNSQNNPRENMELHNVSAHSLPSVAPEVLFTVATPTVVGLQPGLNTTSDAALYAQTKIDLIDSLFADPDNVPFALKTSLIGQSVMQRAALGGVLLSRAQDPAKLFEAGKAGMPLLILHGTGDKIMSGDGAVKALTPHFSDMDVRMYEGAGHALFHDKQDEVITEILVFLKRIGVGTPFAIGMIHSNCIHAGKDKVNYTQYIPSSLTGRDL</sequence>
<keyword evidence="1" id="KW-0812">Transmembrane</keyword>
<proteinExistence type="predicted"/>
<feature type="transmembrane region" description="Helical" evidence="1">
    <location>
        <begin position="12"/>
        <end position="37"/>
    </location>
</feature>
<dbReference type="SUPFAM" id="SSF53474">
    <property type="entry name" value="alpha/beta-Hydrolases"/>
    <property type="match status" value="1"/>
</dbReference>
<reference evidence="2 3" key="1">
    <citation type="submission" date="2017-04" db="EMBL/GenBank/DDBJ databases">
        <title>Genome Sequence of the Model Brown-Rot Fungus Postia placenta SB12.</title>
        <authorList>
            <consortium name="DOE Joint Genome Institute"/>
            <person name="Gaskell J."/>
            <person name="Kersten P."/>
            <person name="Larrondo L.F."/>
            <person name="Canessa P."/>
            <person name="Martinez D."/>
            <person name="Hibbett D."/>
            <person name="Schmoll M."/>
            <person name="Kubicek C.P."/>
            <person name="Martinez A.T."/>
            <person name="Yadav J."/>
            <person name="Master E."/>
            <person name="Magnuson J.K."/>
            <person name="James T."/>
            <person name="Yaver D."/>
            <person name="Berka R."/>
            <person name="Labutti K."/>
            <person name="Lipzen A."/>
            <person name="Aerts A."/>
            <person name="Barry K."/>
            <person name="Henrissat B."/>
            <person name="Blanchette R."/>
            <person name="Grigoriev I."/>
            <person name="Cullen D."/>
        </authorList>
    </citation>
    <scope>NUCLEOTIDE SEQUENCE [LARGE SCALE GENOMIC DNA]</scope>
    <source>
        <strain evidence="2 3">MAD-698-R-SB12</strain>
    </source>
</reference>
<protein>
    <recommendedName>
        <fullName evidence="4">Serine aminopeptidase S33 domain-containing protein</fullName>
    </recommendedName>
</protein>
<feature type="non-terminal residue" evidence="2">
    <location>
        <position position="1"/>
    </location>
</feature>
<evidence type="ECO:0000313" key="2">
    <source>
        <dbReference type="EMBL" id="OSX65872.1"/>
    </source>
</evidence>
<keyword evidence="1" id="KW-0472">Membrane</keyword>
<keyword evidence="3" id="KW-1185">Reference proteome</keyword>
<organism evidence="2 3">
    <name type="scientific">Postia placenta MAD-698-R-SB12</name>
    <dbReference type="NCBI Taxonomy" id="670580"/>
    <lineage>
        <taxon>Eukaryota</taxon>
        <taxon>Fungi</taxon>
        <taxon>Dikarya</taxon>
        <taxon>Basidiomycota</taxon>
        <taxon>Agaricomycotina</taxon>
        <taxon>Agaricomycetes</taxon>
        <taxon>Polyporales</taxon>
        <taxon>Adustoporiaceae</taxon>
        <taxon>Rhodonia</taxon>
    </lineage>
</organism>
<dbReference type="Gene3D" id="3.40.50.1820">
    <property type="entry name" value="alpha/beta hydrolase"/>
    <property type="match status" value="1"/>
</dbReference>
<evidence type="ECO:0008006" key="4">
    <source>
        <dbReference type="Google" id="ProtNLM"/>
    </source>
</evidence>
<name>A0A1X6NBJ2_9APHY</name>
<dbReference type="GeneID" id="36329098"/>
<dbReference type="InterPro" id="IPR029058">
    <property type="entry name" value="AB_hydrolase_fold"/>
</dbReference>
<feature type="transmembrane region" description="Helical" evidence="1">
    <location>
        <begin position="113"/>
        <end position="135"/>
    </location>
</feature>
<dbReference type="STRING" id="670580.A0A1X6NBJ2"/>
<keyword evidence="1" id="KW-1133">Transmembrane helix</keyword>
<dbReference type="EMBL" id="KZ110592">
    <property type="protein sequence ID" value="OSX65872.1"/>
    <property type="molecule type" value="Genomic_DNA"/>
</dbReference>
<feature type="transmembrane region" description="Helical" evidence="1">
    <location>
        <begin position="75"/>
        <end position="101"/>
    </location>
</feature>
<feature type="transmembrane region" description="Helical" evidence="1">
    <location>
        <begin position="44"/>
        <end position="63"/>
    </location>
</feature>
<accession>A0A1X6NBJ2</accession>
<dbReference type="Proteomes" id="UP000194127">
    <property type="component" value="Unassembled WGS sequence"/>
</dbReference>
<evidence type="ECO:0000256" key="1">
    <source>
        <dbReference type="SAM" id="Phobius"/>
    </source>
</evidence>
<dbReference type="RefSeq" id="XP_024342666.1">
    <property type="nucleotide sequence ID" value="XM_024484149.1"/>
</dbReference>
<gene>
    <name evidence="2" type="ORF">POSPLADRAFT_1131928</name>
</gene>
<dbReference type="OrthoDB" id="408373at2759"/>
<evidence type="ECO:0000313" key="3">
    <source>
        <dbReference type="Proteomes" id="UP000194127"/>
    </source>
</evidence>
<dbReference type="AlphaFoldDB" id="A0A1X6NBJ2"/>